<accession>A0A7D5VB57</accession>
<reference evidence="2 3" key="1">
    <citation type="journal article" date="2016" name="Int. J. Syst. Evol. Microbiol.">
        <title>Chitinibacter fontanus sp. nov., isolated from a spring.</title>
        <authorList>
            <person name="Sheu S.Y."/>
            <person name="Li Y.S."/>
            <person name="Young C.C."/>
            <person name="Chen W.M."/>
        </authorList>
    </citation>
    <scope>NUCLEOTIDE SEQUENCE [LARGE SCALE GENOMIC DNA]</scope>
    <source>
        <strain evidence="2 3">STM-7</strain>
    </source>
</reference>
<dbReference type="Proteomes" id="UP000510822">
    <property type="component" value="Chromosome"/>
</dbReference>
<evidence type="ECO:0008006" key="4">
    <source>
        <dbReference type="Google" id="ProtNLM"/>
    </source>
</evidence>
<evidence type="ECO:0000256" key="1">
    <source>
        <dbReference type="SAM" id="SignalP"/>
    </source>
</evidence>
<dbReference type="EMBL" id="CP058952">
    <property type="protein sequence ID" value="QLI82759.1"/>
    <property type="molecule type" value="Genomic_DNA"/>
</dbReference>
<sequence>MKNRTVISAVLLAAGIWLNGPAFAAEEQVVVSETVRNRVEAIVESVDFANRDLIVKMPDGERVEFKSVDAGVTNFDQVKVNDKINVGGSESVAITLRKGTAGVRRVLISEGRDVTADGVGVVRKRETYNDIIAIDVENGLAKVKNPEGQIVEVQVPNKAILSQAAVGDQVIVSARATVIVWGKNQ</sequence>
<dbReference type="RefSeq" id="WP_180306834.1">
    <property type="nucleotide sequence ID" value="NZ_CP058952.1"/>
</dbReference>
<evidence type="ECO:0000313" key="3">
    <source>
        <dbReference type="Proteomes" id="UP000510822"/>
    </source>
</evidence>
<protein>
    <recommendedName>
        <fullName evidence="4">DUF5666 domain-containing protein</fullName>
    </recommendedName>
</protein>
<keyword evidence="3" id="KW-1185">Reference proteome</keyword>
<name>A0A7D5VB57_9NEIS</name>
<feature type="signal peptide" evidence="1">
    <location>
        <begin position="1"/>
        <end position="24"/>
    </location>
</feature>
<dbReference type="KEGG" id="cfon:HZU75_15205"/>
<proteinExistence type="predicted"/>
<organism evidence="2 3">
    <name type="scientific">Chitinibacter fontanus</name>
    <dbReference type="NCBI Taxonomy" id="1737446"/>
    <lineage>
        <taxon>Bacteria</taxon>
        <taxon>Pseudomonadati</taxon>
        <taxon>Pseudomonadota</taxon>
        <taxon>Betaproteobacteria</taxon>
        <taxon>Neisseriales</taxon>
        <taxon>Chitinibacteraceae</taxon>
        <taxon>Chitinibacter</taxon>
    </lineage>
</organism>
<evidence type="ECO:0000313" key="2">
    <source>
        <dbReference type="EMBL" id="QLI82759.1"/>
    </source>
</evidence>
<feature type="chain" id="PRO_5028908340" description="DUF5666 domain-containing protein" evidence="1">
    <location>
        <begin position="25"/>
        <end position="185"/>
    </location>
</feature>
<gene>
    <name evidence="2" type="ORF">HZU75_15205</name>
</gene>
<dbReference type="AlphaFoldDB" id="A0A7D5VB57"/>
<keyword evidence="1" id="KW-0732">Signal</keyword>